<dbReference type="Gene3D" id="2.30.40.10">
    <property type="entry name" value="Urease, subunit C, domain 1"/>
    <property type="match status" value="1"/>
</dbReference>
<name>X1A8C6_9ZZZZ</name>
<feature type="non-terminal residue" evidence="1">
    <location>
        <position position="64"/>
    </location>
</feature>
<evidence type="ECO:0008006" key="2">
    <source>
        <dbReference type="Google" id="ProtNLM"/>
    </source>
</evidence>
<protein>
    <recommendedName>
        <fullName evidence="2">Amidohydrolase 3 domain-containing protein</fullName>
    </recommendedName>
</protein>
<accession>X1A8C6</accession>
<gene>
    <name evidence="1" type="ORF">S01H4_23514</name>
</gene>
<dbReference type="InterPro" id="IPR011059">
    <property type="entry name" value="Metal-dep_hydrolase_composite"/>
</dbReference>
<proteinExistence type="predicted"/>
<dbReference type="EMBL" id="BART01010921">
    <property type="protein sequence ID" value="GAG78535.1"/>
    <property type="molecule type" value="Genomic_DNA"/>
</dbReference>
<sequence length="64" mass="6881">MNSIIIRSVIVLALLIAMPLSALAADYDLVILNGRVMDPESKLDAVRNVGIKDGKIAAISKDKF</sequence>
<reference evidence="1" key="1">
    <citation type="journal article" date="2014" name="Front. Microbiol.">
        <title>High frequency of phylogenetically diverse reductive dehalogenase-homologous genes in deep subseafloor sedimentary metagenomes.</title>
        <authorList>
            <person name="Kawai M."/>
            <person name="Futagami T."/>
            <person name="Toyoda A."/>
            <person name="Takaki Y."/>
            <person name="Nishi S."/>
            <person name="Hori S."/>
            <person name="Arai W."/>
            <person name="Tsubouchi T."/>
            <person name="Morono Y."/>
            <person name="Uchiyama I."/>
            <person name="Ito T."/>
            <person name="Fujiyama A."/>
            <person name="Inagaki F."/>
            <person name="Takami H."/>
        </authorList>
    </citation>
    <scope>NUCLEOTIDE SEQUENCE</scope>
    <source>
        <strain evidence="1">Expedition CK06-06</strain>
    </source>
</reference>
<comment type="caution">
    <text evidence="1">The sequence shown here is derived from an EMBL/GenBank/DDBJ whole genome shotgun (WGS) entry which is preliminary data.</text>
</comment>
<dbReference type="GO" id="GO:0016810">
    <property type="term" value="F:hydrolase activity, acting on carbon-nitrogen (but not peptide) bonds"/>
    <property type="evidence" value="ECO:0007669"/>
    <property type="project" value="InterPro"/>
</dbReference>
<dbReference type="AlphaFoldDB" id="X1A8C6"/>
<dbReference type="SUPFAM" id="SSF51338">
    <property type="entry name" value="Composite domain of metallo-dependent hydrolases"/>
    <property type="match status" value="1"/>
</dbReference>
<evidence type="ECO:0000313" key="1">
    <source>
        <dbReference type="EMBL" id="GAG78535.1"/>
    </source>
</evidence>
<organism evidence="1">
    <name type="scientific">marine sediment metagenome</name>
    <dbReference type="NCBI Taxonomy" id="412755"/>
    <lineage>
        <taxon>unclassified sequences</taxon>
        <taxon>metagenomes</taxon>
        <taxon>ecological metagenomes</taxon>
    </lineage>
</organism>